<dbReference type="InterPro" id="IPR001370">
    <property type="entry name" value="BIR_rpt"/>
</dbReference>
<dbReference type="PANTHER" id="PTHR10044">
    <property type="entry name" value="INHIBITOR OF APOPTOSIS"/>
    <property type="match status" value="1"/>
</dbReference>
<dbReference type="Proteomes" id="UP000663852">
    <property type="component" value="Unassembled WGS sequence"/>
</dbReference>
<organism evidence="7 10">
    <name type="scientific">Adineta ricciae</name>
    <name type="common">Rotifer</name>
    <dbReference type="NCBI Taxonomy" id="249248"/>
    <lineage>
        <taxon>Eukaryota</taxon>
        <taxon>Metazoa</taxon>
        <taxon>Spiralia</taxon>
        <taxon>Gnathifera</taxon>
        <taxon>Rotifera</taxon>
        <taxon>Eurotatoria</taxon>
        <taxon>Bdelloidea</taxon>
        <taxon>Adinetida</taxon>
        <taxon>Adinetidae</taxon>
        <taxon>Adineta</taxon>
    </lineage>
</organism>
<dbReference type="InterPro" id="IPR050784">
    <property type="entry name" value="IAP"/>
</dbReference>
<dbReference type="GO" id="GO:0005634">
    <property type="term" value="C:nucleus"/>
    <property type="evidence" value="ECO:0007669"/>
    <property type="project" value="TreeGrafter"/>
</dbReference>
<dbReference type="EMBL" id="CAJNOJ010000046">
    <property type="protein sequence ID" value="CAF0949581.1"/>
    <property type="molecule type" value="Genomic_DNA"/>
</dbReference>
<dbReference type="Gene3D" id="1.10.1170.10">
    <property type="entry name" value="Inhibitor Of Apoptosis Protein (2mihbC-IAP-1), Chain A"/>
    <property type="match status" value="6"/>
</dbReference>
<evidence type="ECO:0000313" key="7">
    <source>
        <dbReference type="EMBL" id="CAF0949581.1"/>
    </source>
</evidence>
<dbReference type="GO" id="GO:0051726">
    <property type="term" value="P:regulation of cell cycle"/>
    <property type="evidence" value="ECO:0007669"/>
    <property type="project" value="TreeGrafter"/>
</dbReference>
<dbReference type="PROSITE" id="PS50089">
    <property type="entry name" value="ZF_RING_2"/>
    <property type="match status" value="1"/>
</dbReference>
<dbReference type="CDD" id="cd00022">
    <property type="entry name" value="BIR"/>
    <property type="match status" value="3"/>
</dbReference>
<comment type="similarity">
    <text evidence="1">Belongs to the IAP family.</text>
</comment>
<dbReference type="OrthoDB" id="4034597at2759"/>
<feature type="region of interest" description="Disordered" evidence="5">
    <location>
        <begin position="559"/>
        <end position="580"/>
    </location>
</feature>
<dbReference type="Proteomes" id="UP000663828">
    <property type="component" value="Unassembled WGS sequence"/>
</dbReference>
<dbReference type="EMBL" id="CAJNOR010002818">
    <property type="protein sequence ID" value="CAF1344528.1"/>
    <property type="molecule type" value="Genomic_DNA"/>
</dbReference>
<dbReference type="GO" id="GO:0043027">
    <property type="term" value="F:cysteine-type endopeptidase inhibitor activity involved in apoptotic process"/>
    <property type="evidence" value="ECO:0007669"/>
    <property type="project" value="TreeGrafter"/>
</dbReference>
<dbReference type="PANTHER" id="PTHR10044:SF139">
    <property type="entry name" value="DEATH-ASSOCIATED INHIBITOR OF APOPTOSIS 2"/>
    <property type="match status" value="1"/>
</dbReference>
<dbReference type="AlphaFoldDB" id="A0A814D536"/>
<dbReference type="Pfam" id="PF13920">
    <property type="entry name" value="zf-C3HC4_3"/>
    <property type="match status" value="1"/>
</dbReference>
<dbReference type="GO" id="GO:0008270">
    <property type="term" value="F:zinc ion binding"/>
    <property type="evidence" value="ECO:0007669"/>
    <property type="project" value="UniProtKB-KW"/>
</dbReference>
<evidence type="ECO:0000256" key="5">
    <source>
        <dbReference type="SAM" id="MobiDB-lite"/>
    </source>
</evidence>
<sequence>MISTLDPILASEKYRLETFSSLVNFPLTTRYELALAGFIYRDCQCLCSTCGVTINLITLDENRTYASNYFRVLHRQKALHLGKRCSFLLCELGTNIDDLRAEQDEKLLWEDAEQPDFIDYSTRLQSFQSWPHRQQLTNTFVTPATLAEHGFYYSGPQDGVTCFYCGNTLTDWADAIKSSNDKIVQLEHARFFPCRFINHTVGGKFVTNAGYFHVVSDRERRARNPITSKSLTVSDKPQSIDECLSTFECWPEYAPISAENLAQAGFYYLGYELSVKCYICDLEVDDWHSGMTAFGTHSRRRKSCELIQAILSTKINDFQCVNERWRLKTLEGLSFGTNRDERICRELAACGFYRLKNTNHIRCAYCAVLIQPESDSSIMFQHRYLAKQLPKTTVLDCLMVRAQCPTNVVIPDRERFPEHPDYQSIFDRIRSFDDYKEKYKESDKFIRERSDAGFFLDTMKRMRCFQCGNTLLINDRKLYDKFPDYSIAKLHAHFYPTCEWVKELLGCKYIAQVLLDRTKSNEFEHQQSYNTQFSSSSAPAPLYSLSSISTVSSLTDRRSSNELNMSDYSEESDSDDGYETVATPFRADYNDYVSPIQSPTSLTTAMPAQVCTDAMITTNHGRLTSPTLINHINPFQQVLNQARSPPMDIAATDLSPVDPQSLFVYESNRLDSFKKLNRQTFAQMNIDELAYAGFYLNGEGTIIQCPWCLLELTEAMCERILRRRPAIPHSPLNDEPWTAMRVHRHASGQVTNKTHPWCSWVRRELSGLYSNIPMTQSFMQYPEYPTYANVEKRIKSFDSDWTFPSGSRLSNSLMANAGFICLDANKVCCYYCGNRLCDFEPRDCPFEEHAIFHPLCDYIIQKRGLSYIERILKESPRIPHARQKYEMKGTQKVKCILFDKTGQTANKNKRVPVKKVNSRSLLMANRSVSHPPMDHFITDENICQICRDNLAAYVYDPCQHCPMCGECFAKLTLQQHEECILCRQQAIIHSRVRINSF</sequence>
<dbReference type="PROSITE" id="PS50143">
    <property type="entry name" value="BIR_REPEAT_2"/>
    <property type="match status" value="6"/>
</dbReference>
<dbReference type="Gene3D" id="3.30.40.10">
    <property type="entry name" value="Zinc/RING finger domain, C3HC4 (zinc finger)"/>
    <property type="match status" value="1"/>
</dbReference>
<accession>A0A814D536</accession>
<name>A0A814D536_ADIRI</name>
<evidence type="ECO:0000256" key="2">
    <source>
        <dbReference type="ARBA" id="ARBA00022771"/>
    </source>
</evidence>
<evidence type="ECO:0000256" key="4">
    <source>
        <dbReference type="PROSITE-ProRule" id="PRU00175"/>
    </source>
</evidence>
<reference evidence="7" key="1">
    <citation type="submission" date="2021-02" db="EMBL/GenBank/DDBJ databases">
        <authorList>
            <person name="Nowell W R."/>
        </authorList>
    </citation>
    <scope>NUCLEOTIDE SEQUENCE</scope>
</reference>
<keyword evidence="3" id="KW-0862">Zinc</keyword>
<keyword evidence="2 4" id="KW-0863">Zinc-finger</keyword>
<dbReference type="InterPro" id="IPR013083">
    <property type="entry name" value="Znf_RING/FYVE/PHD"/>
</dbReference>
<evidence type="ECO:0000313" key="9">
    <source>
        <dbReference type="Proteomes" id="UP000663828"/>
    </source>
</evidence>
<evidence type="ECO:0000256" key="1">
    <source>
        <dbReference type="ARBA" id="ARBA00006672"/>
    </source>
</evidence>
<protein>
    <recommendedName>
        <fullName evidence="6">RING-type domain-containing protein</fullName>
    </recommendedName>
</protein>
<evidence type="ECO:0000313" key="8">
    <source>
        <dbReference type="EMBL" id="CAF1344528.1"/>
    </source>
</evidence>
<feature type="domain" description="RING-type" evidence="6">
    <location>
        <begin position="943"/>
        <end position="983"/>
    </location>
</feature>
<gene>
    <name evidence="7" type="ORF">EDS130_LOCUS12263</name>
    <name evidence="8" type="ORF">XAT740_LOCUS31141</name>
</gene>
<feature type="compositionally biased region" description="Acidic residues" evidence="5">
    <location>
        <begin position="568"/>
        <end position="578"/>
    </location>
</feature>
<dbReference type="Pfam" id="PF00653">
    <property type="entry name" value="BIR"/>
    <property type="match status" value="4"/>
</dbReference>
<evidence type="ECO:0000313" key="10">
    <source>
        <dbReference type="Proteomes" id="UP000663852"/>
    </source>
</evidence>
<keyword evidence="2 4" id="KW-0479">Metal-binding</keyword>
<dbReference type="GO" id="GO:0043066">
    <property type="term" value="P:negative regulation of apoptotic process"/>
    <property type="evidence" value="ECO:0007669"/>
    <property type="project" value="TreeGrafter"/>
</dbReference>
<evidence type="ECO:0000259" key="6">
    <source>
        <dbReference type="PROSITE" id="PS50089"/>
    </source>
</evidence>
<comment type="caution">
    <text evidence="7">The sequence shown here is derived from an EMBL/GenBank/DDBJ whole genome shotgun (WGS) entry which is preliminary data.</text>
</comment>
<proteinExistence type="inferred from homology"/>
<dbReference type="SMART" id="SM00238">
    <property type="entry name" value="BIR"/>
    <property type="match status" value="4"/>
</dbReference>
<dbReference type="SUPFAM" id="SSF57924">
    <property type="entry name" value="Inhibitor of apoptosis (IAP) repeat"/>
    <property type="match status" value="7"/>
</dbReference>
<dbReference type="GO" id="GO:0031398">
    <property type="term" value="P:positive regulation of protein ubiquitination"/>
    <property type="evidence" value="ECO:0007669"/>
    <property type="project" value="TreeGrafter"/>
</dbReference>
<evidence type="ECO:0000256" key="3">
    <source>
        <dbReference type="ARBA" id="ARBA00022833"/>
    </source>
</evidence>
<keyword evidence="9" id="KW-1185">Reference proteome</keyword>
<dbReference type="GO" id="GO:0005737">
    <property type="term" value="C:cytoplasm"/>
    <property type="evidence" value="ECO:0007669"/>
    <property type="project" value="TreeGrafter"/>
</dbReference>
<dbReference type="GO" id="GO:0061630">
    <property type="term" value="F:ubiquitin protein ligase activity"/>
    <property type="evidence" value="ECO:0007669"/>
    <property type="project" value="TreeGrafter"/>
</dbReference>
<dbReference type="InterPro" id="IPR001841">
    <property type="entry name" value="Znf_RING"/>
</dbReference>